<comment type="caution">
    <text evidence="1">The sequence shown here is derived from an EMBL/GenBank/DDBJ whole genome shotgun (WGS) entry which is preliminary data.</text>
</comment>
<keyword evidence="2" id="KW-1185">Reference proteome</keyword>
<dbReference type="EMBL" id="JARQWQ010000042">
    <property type="protein sequence ID" value="KAK2558984.1"/>
    <property type="molecule type" value="Genomic_DNA"/>
</dbReference>
<accession>A0AAD9QD45</accession>
<sequence>MADAIMLEKATPINCKNLVRLAVALSEMADTVSSNCTNLKEMLRNTDENLIIRQVDKTNEVVKMSILSQNCLSLTQMFITITDLHEERDNTFDMMEHLGMLLYVTGPHKKQMHSLIRNPAENTWKCQDLPAKHDFTVNP</sequence>
<evidence type="ECO:0000313" key="2">
    <source>
        <dbReference type="Proteomes" id="UP001249851"/>
    </source>
</evidence>
<reference evidence="1" key="2">
    <citation type="journal article" date="2023" name="Science">
        <title>Genomic signatures of disease resistance in endangered staghorn corals.</title>
        <authorList>
            <person name="Vollmer S.V."/>
            <person name="Selwyn J.D."/>
            <person name="Despard B.A."/>
            <person name="Roesel C.L."/>
        </authorList>
    </citation>
    <scope>NUCLEOTIDE SEQUENCE</scope>
    <source>
        <strain evidence="1">K2</strain>
    </source>
</reference>
<dbReference type="AlphaFoldDB" id="A0AAD9QD45"/>
<evidence type="ECO:0000313" key="1">
    <source>
        <dbReference type="EMBL" id="KAK2558984.1"/>
    </source>
</evidence>
<gene>
    <name evidence="1" type="ORF">P5673_018612</name>
</gene>
<dbReference type="Proteomes" id="UP001249851">
    <property type="component" value="Unassembled WGS sequence"/>
</dbReference>
<organism evidence="1 2">
    <name type="scientific">Acropora cervicornis</name>
    <name type="common">Staghorn coral</name>
    <dbReference type="NCBI Taxonomy" id="6130"/>
    <lineage>
        <taxon>Eukaryota</taxon>
        <taxon>Metazoa</taxon>
        <taxon>Cnidaria</taxon>
        <taxon>Anthozoa</taxon>
        <taxon>Hexacorallia</taxon>
        <taxon>Scleractinia</taxon>
        <taxon>Astrocoeniina</taxon>
        <taxon>Acroporidae</taxon>
        <taxon>Acropora</taxon>
    </lineage>
</organism>
<proteinExistence type="predicted"/>
<protein>
    <submittedName>
        <fullName evidence="1">Uncharacterized protein</fullName>
    </submittedName>
</protein>
<name>A0AAD9QD45_ACRCE</name>
<reference evidence="1" key="1">
    <citation type="journal article" date="2023" name="G3 (Bethesda)">
        <title>Whole genome assembly and annotation of the endangered Caribbean coral Acropora cervicornis.</title>
        <authorList>
            <person name="Selwyn J.D."/>
            <person name="Vollmer S.V."/>
        </authorList>
    </citation>
    <scope>NUCLEOTIDE SEQUENCE</scope>
    <source>
        <strain evidence="1">K2</strain>
    </source>
</reference>